<sequence length="342" mass="38551">MSQNELPPVNETERDLANKLFCVTTTAEGKTKLTFSPSLQRDYNGGLHSPLQQLSSFSVWNSLMPPPEDKISNSWSGKMEIPELSRNRVIVFSQLHGSPAEIFLSVSRVARDLQKEIDDEIIGAEQIMLFGAISIPNVVETLTWLKTKGFKGKLSVFDISPIPIGIGRIYKQFGLISDAEFIQSDVLSLPKNTPKADLIISDVLGYCLTPEQYVNLTRVVENTLSNGGLWLTRELIEPKGAPKPEDRSVSKSDGDERINRINRLVKRLFNVELPIEDIQQFENTRWNLAQTYPRHSGKDYQDALPSGLENVSTIRISSQTLMQSDNPRIFETSIIKKDRNNY</sequence>
<dbReference type="SUPFAM" id="SSF53335">
    <property type="entry name" value="S-adenosyl-L-methionine-dependent methyltransferases"/>
    <property type="match status" value="1"/>
</dbReference>
<proteinExistence type="predicted"/>
<name>A0A2M7E3Q8_9BACT</name>
<dbReference type="AlphaFoldDB" id="A0A2M7E3Q8"/>
<organism evidence="1 2">
    <name type="scientific">Candidatus Roizmanbacteria bacterium CG01_land_8_20_14_3_00_33_9</name>
    <dbReference type="NCBI Taxonomy" id="1974843"/>
    <lineage>
        <taxon>Bacteria</taxon>
        <taxon>Candidatus Roizmaniibacteriota</taxon>
    </lineage>
</organism>
<comment type="caution">
    <text evidence="1">The sequence shown here is derived from an EMBL/GenBank/DDBJ whole genome shotgun (WGS) entry which is preliminary data.</text>
</comment>
<dbReference type="Gene3D" id="3.40.50.150">
    <property type="entry name" value="Vaccinia Virus protein VP39"/>
    <property type="match status" value="1"/>
</dbReference>
<protein>
    <submittedName>
        <fullName evidence="1">Uncharacterized protein</fullName>
    </submittedName>
</protein>
<evidence type="ECO:0000313" key="1">
    <source>
        <dbReference type="EMBL" id="PIV62352.1"/>
    </source>
</evidence>
<dbReference type="Proteomes" id="UP000230116">
    <property type="component" value="Unassembled WGS sequence"/>
</dbReference>
<accession>A0A2M7E3Q8</accession>
<reference evidence="2" key="1">
    <citation type="submission" date="2017-09" db="EMBL/GenBank/DDBJ databases">
        <title>Depth-based differentiation of microbial function through sediment-hosted aquifers and enrichment of novel symbionts in the deep terrestrial subsurface.</title>
        <authorList>
            <person name="Probst A.J."/>
            <person name="Ladd B."/>
            <person name="Jarett J.K."/>
            <person name="Geller-Mcgrath D.E."/>
            <person name="Sieber C.M.K."/>
            <person name="Emerson J.B."/>
            <person name="Anantharaman K."/>
            <person name="Thomas B.C."/>
            <person name="Malmstrom R."/>
            <person name="Stieglmeier M."/>
            <person name="Klingl A."/>
            <person name="Woyke T."/>
            <person name="Ryan C.M."/>
            <person name="Banfield J.F."/>
        </authorList>
    </citation>
    <scope>NUCLEOTIDE SEQUENCE [LARGE SCALE GENOMIC DNA]</scope>
</reference>
<evidence type="ECO:0000313" key="2">
    <source>
        <dbReference type="Proteomes" id="UP000230116"/>
    </source>
</evidence>
<dbReference type="EMBL" id="PETM01000067">
    <property type="protein sequence ID" value="PIV62352.1"/>
    <property type="molecule type" value="Genomic_DNA"/>
</dbReference>
<dbReference type="InterPro" id="IPR029063">
    <property type="entry name" value="SAM-dependent_MTases_sf"/>
</dbReference>
<gene>
    <name evidence="1" type="ORF">COS12_02695</name>
</gene>